<organism evidence="5 6">
    <name type="scientific">Tectimicrobiota bacterium</name>
    <dbReference type="NCBI Taxonomy" id="2528274"/>
    <lineage>
        <taxon>Bacteria</taxon>
        <taxon>Pseudomonadati</taxon>
        <taxon>Nitrospinota/Tectimicrobiota group</taxon>
        <taxon>Candidatus Tectimicrobiota</taxon>
    </lineage>
</organism>
<dbReference type="AlphaFoldDB" id="A0A932GRF2"/>
<proteinExistence type="predicted"/>
<dbReference type="CDD" id="cd02440">
    <property type="entry name" value="AdoMet_MTases"/>
    <property type="match status" value="1"/>
</dbReference>
<dbReference type="GO" id="GO:0008757">
    <property type="term" value="F:S-adenosylmethionine-dependent methyltransferase activity"/>
    <property type="evidence" value="ECO:0007669"/>
    <property type="project" value="InterPro"/>
</dbReference>
<comment type="caution">
    <text evidence="5">The sequence shown here is derived from an EMBL/GenBank/DDBJ whole genome shotgun (WGS) entry which is preliminary data.</text>
</comment>
<evidence type="ECO:0000313" key="5">
    <source>
        <dbReference type="EMBL" id="MBI3015570.1"/>
    </source>
</evidence>
<reference evidence="5" key="1">
    <citation type="submission" date="2020-07" db="EMBL/GenBank/DDBJ databases">
        <title>Huge and variable diversity of episymbiotic CPR bacteria and DPANN archaea in groundwater ecosystems.</title>
        <authorList>
            <person name="He C.Y."/>
            <person name="Keren R."/>
            <person name="Whittaker M."/>
            <person name="Farag I.F."/>
            <person name="Doudna J."/>
            <person name="Cate J.H.D."/>
            <person name="Banfield J.F."/>
        </authorList>
    </citation>
    <scope>NUCLEOTIDE SEQUENCE</scope>
    <source>
        <strain evidence="5">NC_groundwater_717_Ag_S-0.2um_59_8</strain>
    </source>
</reference>
<dbReference type="PANTHER" id="PTHR32183">
    <property type="match status" value="1"/>
</dbReference>
<evidence type="ECO:0000256" key="1">
    <source>
        <dbReference type="ARBA" id="ARBA00022553"/>
    </source>
</evidence>
<dbReference type="GO" id="GO:0032259">
    <property type="term" value="P:methylation"/>
    <property type="evidence" value="ECO:0007669"/>
    <property type="project" value="UniProtKB-KW"/>
</dbReference>
<accession>A0A932GRF2</accession>
<evidence type="ECO:0000256" key="2">
    <source>
        <dbReference type="ARBA" id="ARBA00022603"/>
    </source>
</evidence>
<evidence type="ECO:0000256" key="4">
    <source>
        <dbReference type="ARBA" id="ARBA00022691"/>
    </source>
</evidence>
<keyword evidence="1" id="KW-0597">Phosphoprotein</keyword>
<evidence type="ECO:0000313" key="6">
    <source>
        <dbReference type="Proteomes" id="UP000741360"/>
    </source>
</evidence>
<keyword evidence="3" id="KW-0808">Transferase</keyword>
<evidence type="ECO:0000256" key="3">
    <source>
        <dbReference type="ARBA" id="ARBA00022679"/>
    </source>
</evidence>
<sequence>MDPNDSPSSGPSVSDPRFWEALYHNESDHWELGSPAPPLVTHLRKDPPPKGKVAVLGCGRGHDARLFSKLGYEVWGFDFSETAINEARKIGGDQDGRLRFECRDIFKLSEIYPAFFDVIWEYTCFCAIDPKRRPDYVQTVLHLLKHGGHFLANFWPVREGTEGPPFPVTRSEIERLFGPFFSFLTAYEPSNSVPGRQGKEWFVYARPADH</sequence>
<protein>
    <submittedName>
        <fullName evidence="5">Methyltransferase domain-containing protein</fullName>
    </submittedName>
</protein>
<dbReference type="Pfam" id="PF05724">
    <property type="entry name" value="TPMT"/>
    <property type="match status" value="1"/>
</dbReference>
<dbReference type="SUPFAM" id="SSF53335">
    <property type="entry name" value="S-adenosyl-L-methionine-dependent methyltransferases"/>
    <property type="match status" value="1"/>
</dbReference>
<dbReference type="InterPro" id="IPR029063">
    <property type="entry name" value="SAM-dependent_MTases_sf"/>
</dbReference>
<keyword evidence="4" id="KW-0949">S-adenosyl-L-methionine</keyword>
<dbReference type="PROSITE" id="PS51585">
    <property type="entry name" value="SAM_MT_TPMT"/>
    <property type="match status" value="1"/>
</dbReference>
<keyword evidence="2 5" id="KW-0489">Methyltransferase</keyword>
<dbReference type="Gene3D" id="3.40.50.150">
    <property type="entry name" value="Vaccinia Virus protein VP39"/>
    <property type="match status" value="1"/>
</dbReference>
<dbReference type="InterPro" id="IPR008854">
    <property type="entry name" value="TPMT"/>
</dbReference>
<dbReference type="Proteomes" id="UP000741360">
    <property type="component" value="Unassembled WGS sequence"/>
</dbReference>
<name>A0A932GRF2_UNCTE</name>
<dbReference type="PANTHER" id="PTHR32183:SF6">
    <property type="entry name" value="CYSTEINE SULFINATE DESULFINASE_CYSTEINE DESULFURASE AND RELATED ENZYMES"/>
    <property type="match status" value="1"/>
</dbReference>
<gene>
    <name evidence="5" type="ORF">HYY65_11035</name>
</gene>
<dbReference type="EMBL" id="JACPSX010000212">
    <property type="protein sequence ID" value="MBI3015570.1"/>
    <property type="molecule type" value="Genomic_DNA"/>
</dbReference>